<dbReference type="SMART" id="SM00291">
    <property type="entry name" value="ZnF_ZZ"/>
    <property type="match status" value="1"/>
</dbReference>
<evidence type="ECO:0000256" key="2">
    <source>
        <dbReference type="ARBA" id="ARBA00022771"/>
    </source>
</evidence>
<dbReference type="GO" id="GO:0008270">
    <property type="term" value="F:zinc ion binding"/>
    <property type="evidence" value="ECO:0007669"/>
    <property type="project" value="UniProtKB-KW"/>
</dbReference>
<dbReference type="OMA" id="CQPEVER"/>
<name>A0A0D2NJ32_HYPSF</name>
<organism evidence="6 7">
    <name type="scientific">Hypholoma sublateritium (strain FD-334 SS-4)</name>
    <dbReference type="NCBI Taxonomy" id="945553"/>
    <lineage>
        <taxon>Eukaryota</taxon>
        <taxon>Fungi</taxon>
        <taxon>Dikarya</taxon>
        <taxon>Basidiomycota</taxon>
        <taxon>Agaricomycotina</taxon>
        <taxon>Agaricomycetes</taxon>
        <taxon>Agaricomycetidae</taxon>
        <taxon>Agaricales</taxon>
        <taxon>Agaricineae</taxon>
        <taxon>Strophariaceae</taxon>
        <taxon>Hypholoma</taxon>
    </lineage>
</organism>
<dbReference type="AlphaFoldDB" id="A0A0D2NJ32"/>
<protein>
    <recommendedName>
        <fullName evidence="5">ZZ-type domain-containing protein</fullName>
    </recommendedName>
</protein>
<keyword evidence="3" id="KW-0862">Zinc</keyword>
<evidence type="ECO:0000256" key="3">
    <source>
        <dbReference type="ARBA" id="ARBA00022833"/>
    </source>
</evidence>
<dbReference type="PROSITE" id="PS50135">
    <property type="entry name" value="ZF_ZZ_2"/>
    <property type="match status" value="1"/>
</dbReference>
<accession>A0A0D2NJ32</accession>
<dbReference type="InterPro" id="IPR000433">
    <property type="entry name" value="Znf_ZZ"/>
</dbReference>
<dbReference type="InterPro" id="IPR043145">
    <property type="entry name" value="Znf_ZZ_sf"/>
</dbReference>
<dbReference type="OrthoDB" id="7873042at2759"/>
<evidence type="ECO:0000313" key="7">
    <source>
        <dbReference type="Proteomes" id="UP000054270"/>
    </source>
</evidence>
<dbReference type="SUPFAM" id="SSF57850">
    <property type="entry name" value="RING/U-box"/>
    <property type="match status" value="1"/>
</dbReference>
<dbReference type="Gene3D" id="3.30.60.90">
    <property type="match status" value="1"/>
</dbReference>
<reference evidence="7" key="1">
    <citation type="submission" date="2014-04" db="EMBL/GenBank/DDBJ databases">
        <title>Evolutionary Origins and Diversification of the Mycorrhizal Mutualists.</title>
        <authorList>
            <consortium name="DOE Joint Genome Institute"/>
            <consortium name="Mycorrhizal Genomics Consortium"/>
            <person name="Kohler A."/>
            <person name="Kuo A."/>
            <person name="Nagy L.G."/>
            <person name="Floudas D."/>
            <person name="Copeland A."/>
            <person name="Barry K.W."/>
            <person name="Cichocki N."/>
            <person name="Veneault-Fourrey C."/>
            <person name="LaButti K."/>
            <person name="Lindquist E.A."/>
            <person name="Lipzen A."/>
            <person name="Lundell T."/>
            <person name="Morin E."/>
            <person name="Murat C."/>
            <person name="Riley R."/>
            <person name="Ohm R."/>
            <person name="Sun H."/>
            <person name="Tunlid A."/>
            <person name="Henrissat B."/>
            <person name="Grigoriev I.V."/>
            <person name="Hibbett D.S."/>
            <person name="Martin F."/>
        </authorList>
    </citation>
    <scope>NUCLEOTIDE SEQUENCE [LARGE SCALE GENOMIC DNA]</scope>
    <source>
        <strain evidence="7">FD-334 SS-4</strain>
    </source>
</reference>
<evidence type="ECO:0000259" key="5">
    <source>
        <dbReference type="PROSITE" id="PS50135"/>
    </source>
</evidence>
<dbReference type="Pfam" id="PF24355">
    <property type="entry name" value="DUF7514"/>
    <property type="match status" value="1"/>
</dbReference>
<dbReference type="Proteomes" id="UP000054270">
    <property type="component" value="Unassembled WGS sequence"/>
</dbReference>
<evidence type="ECO:0000256" key="4">
    <source>
        <dbReference type="PROSITE-ProRule" id="PRU00228"/>
    </source>
</evidence>
<evidence type="ECO:0000313" key="6">
    <source>
        <dbReference type="EMBL" id="KJA16591.1"/>
    </source>
</evidence>
<feature type="domain" description="ZZ-type" evidence="5">
    <location>
        <begin position="2"/>
        <end position="59"/>
    </location>
</feature>
<evidence type="ECO:0000256" key="1">
    <source>
        <dbReference type="ARBA" id="ARBA00022723"/>
    </source>
</evidence>
<keyword evidence="1" id="KW-0479">Metal-binding</keyword>
<dbReference type="InterPro" id="IPR055936">
    <property type="entry name" value="DUF7514"/>
</dbReference>
<sequence>MAQTFSCTTCAQPIAAASPRVHCLVCTDYDLCAGCALGERFARGHATAHETQVFKRSGGGGAPPAPGSFCITPVPVYAEPSRALGASQPLQATPAPALALPPSAPPAGWAPWFHPDSSPTPAYIALINDIFTLLDPTNLGNLVPETFSRFLDDMGYPAHENAWKAGLKASFGVTKEAAADKALKNVYDLFSIDHILLQRPRAAGAAARPASGLQRFLGAALAAPVAPAGPMPAITRAGFVEITRIEALADPSREWGNFSRLLQKYRLTRCVGWGSLPRSVLPVVPDAAMLQRIASVTAFAQQQGQQQIEAARMAAQLQAQANQAAVDLLSDTRRVEYRYR</sequence>
<gene>
    <name evidence="6" type="ORF">HYPSUDRAFT_58128</name>
</gene>
<dbReference type="STRING" id="945553.A0A0D2NJ32"/>
<dbReference type="EMBL" id="KN817618">
    <property type="protein sequence ID" value="KJA16591.1"/>
    <property type="molecule type" value="Genomic_DNA"/>
</dbReference>
<proteinExistence type="predicted"/>
<dbReference type="Pfam" id="PF00569">
    <property type="entry name" value="ZZ"/>
    <property type="match status" value="1"/>
</dbReference>
<keyword evidence="2 4" id="KW-0863">Zinc-finger</keyword>
<keyword evidence="7" id="KW-1185">Reference proteome</keyword>
<dbReference type="CDD" id="cd02249">
    <property type="entry name" value="ZZ"/>
    <property type="match status" value="1"/>
</dbReference>